<feature type="region of interest" description="Disordered" evidence="1">
    <location>
        <begin position="1"/>
        <end position="21"/>
    </location>
</feature>
<sequence>MPSSTYLPSQNQQHERSESPGSFEMTLDSMTNLSQIAEVEARVQEIQRACSSLIDRGLPALVERLEKGVGSHAYQVSTGLEDSLSLDACDILNIDRTHACPGRLSSLELDQAYIDKLQLFADLKSGHFQLNDVQSKHLGAILRAYTVLKPFTLEQRHERSEQEEDGGLLDSRHLELLKNTEQHLQDGRSIDLDLRQYSYLRPVLALRRDRLAHQGFMWDLVATADEAALLRLCVMGEAFTTEEATYLREILQRLDPQKLSWLVTGLTAASRTIAVDSIPRWFPKSLAAHLRNMECLSSAPGSLLNVLKALVETLNPALLLRPSEVMSGSTHADMITHSESNAQAGIDIGELKKVVQYDVLPKRESSPMRLATRSQSSDYSPQDALYSYGLHLAHQGSAKFPGTPPICDEKFLLDRTLPARTCLYETAEPLGLIANIRVRTSLALVKDQHHQHSLLVRDKRPDDYDIPQSSPGLPPIPPRRAVTSKRFGISEHGSSSNGESLDASDVDGELDESPLEDTEESDWEDSVSSSENFKNSERECYMCQQTVVISRKKEWQYGFESTV</sequence>
<reference evidence="2 3" key="1">
    <citation type="submission" date="2022-12" db="EMBL/GenBank/DDBJ databases">
        <title>Genomic features and morphological characterization of a novel Knufia sp. strain isolated from spacecraft assembly facility.</title>
        <authorList>
            <person name="Teixeira M."/>
            <person name="Chander A.M."/>
            <person name="Stajich J.E."/>
            <person name="Venkateswaran K."/>
        </authorList>
    </citation>
    <scope>NUCLEOTIDE SEQUENCE [LARGE SCALE GENOMIC DNA]</scope>
    <source>
        <strain evidence="2 3">FJI-L2-BK-P2</strain>
    </source>
</reference>
<dbReference type="Proteomes" id="UP001316803">
    <property type="component" value="Unassembled WGS sequence"/>
</dbReference>
<accession>A0AAN8I3V3</accession>
<dbReference type="InterPro" id="IPR049232">
    <property type="entry name" value="DUF6829"/>
</dbReference>
<evidence type="ECO:0000313" key="3">
    <source>
        <dbReference type="Proteomes" id="UP001316803"/>
    </source>
</evidence>
<gene>
    <name evidence="2" type="ORF">OHC33_009916</name>
</gene>
<feature type="region of interest" description="Disordered" evidence="1">
    <location>
        <begin position="450"/>
        <end position="535"/>
    </location>
</feature>
<feature type="compositionally biased region" description="Acidic residues" evidence="1">
    <location>
        <begin position="502"/>
        <end position="525"/>
    </location>
</feature>
<dbReference type="AlphaFoldDB" id="A0AAN8I3V3"/>
<dbReference type="EMBL" id="JAKLMC020000040">
    <property type="protein sequence ID" value="KAK5948995.1"/>
    <property type="molecule type" value="Genomic_DNA"/>
</dbReference>
<feature type="compositionally biased region" description="Polar residues" evidence="1">
    <location>
        <begin position="1"/>
        <end position="12"/>
    </location>
</feature>
<organism evidence="2 3">
    <name type="scientific">Knufia fluminis</name>
    <dbReference type="NCBI Taxonomy" id="191047"/>
    <lineage>
        <taxon>Eukaryota</taxon>
        <taxon>Fungi</taxon>
        <taxon>Dikarya</taxon>
        <taxon>Ascomycota</taxon>
        <taxon>Pezizomycotina</taxon>
        <taxon>Eurotiomycetes</taxon>
        <taxon>Chaetothyriomycetidae</taxon>
        <taxon>Chaetothyriales</taxon>
        <taxon>Trichomeriaceae</taxon>
        <taxon>Knufia</taxon>
    </lineage>
</organism>
<protein>
    <submittedName>
        <fullName evidence="2">Uncharacterized protein</fullName>
    </submittedName>
</protein>
<proteinExistence type="predicted"/>
<name>A0AAN8I3V3_9EURO</name>
<evidence type="ECO:0000313" key="2">
    <source>
        <dbReference type="EMBL" id="KAK5948995.1"/>
    </source>
</evidence>
<comment type="caution">
    <text evidence="2">The sequence shown here is derived from an EMBL/GenBank/DDBJ whole genome shotgun (WGS) entry which is preliminary data.</text>
</comment>
<keyword evidence="3" id="KW-1185">Reference proteome</keyword>
<feature type="compositionally biased region" description="Basic and acidic residues" evidence="1">
    <location>
        <begin position="450"/>
        <end position="463"/>
    </location>
</feature>
<dbReference type="Pfam" id="PF20717">
    <property type="entry name" value="DUF6829"/>
    <property type="match status" value="1"/>
</dbReference>
<evidence type="ECO:0000256" key="1">
    <source>
        <dbReference type="SAM" id="MobiDB-lite"/>
    </source>
</evidence>